<dbReference type="Proteomes" id="UP001138540">
    <property type="component" value="Unassembled WGS sequence"/>
</dbReference>
<dbReference type="CDD" id="cd16442">
    <property type="entry name" value="BPL"/>
    <property type="match status" value="1"/>
</dbReference>
<dbReference type="Pfam" id="PF03099">
    <property type="entry name" value="BPL_LplA_LipB"/>
    <property type="match status" value="1"/>
</dbReference>
<organism evidence="7 8">
    <name type="scientific">Sphingobium lignivorans</name>
    <dbReference type="NCBI Taxonomy" id="2735886"/>
    <lineage>
        <taxon>Bacteria</taxon>
        <taxon>Pseudomonadati</taxon>
        <taxon>Pseudomonadota</taxon>
        <taxon>Alphaproteobacteria</taxon>
        <taxon>Sphingomonadales</taxon>
        <taxon>Sphingomonadaceae</taxon>
        <taxon>Sphingobium</taxon>
    </lineage>
</organism>
<dbReference type="EMBL" id="JACHKA010000001">
    <property type="protein sequence ID" value="MBB5986215.1"/>
    <property type="molecule type" value="Genomic_DNA"/>
</dbReference>
<gene>
    <name evidence="7" type="ORF">HNP60_002189</name>
</gene>
<dbReference type="Gene3D" id="2.30.30.100">
    <property type="match status" value="1"/>
</dbReference>
<keyword evidence="2" id="KW-0092">Biotin</keyword>
<keyword evidence="1 7" id="KW-0436">Ligase</keyword>
<dbReference type="Gene3D" id="3.30.930.10">
    <property type="entry name" value="Bira Bifunctional Protein, Domain 2"/>
    <property type="match status" value="1"/>
</dbReference>
<dbReference type="Pfam" id="PF02237">
    <property type="entry name" value="BPL_C"/>
    <property type="match status" value="1"/>
</dbReference>
<comment type="catalytic activity">
    <reaction evidence="4">
        <text>biotin + L-lysyl-[protein] + ATP = N(6)-biotinyl-L-lysyl-[protein] + AMP + diphosphate + H(+)</text>
        <dbReference type="Rhea" id="RHEA:11756"/>
        <dbReference type="Rhea" id="RHEA-COMP:9752"/>
        <dbReference type="Rhea" id="RHEA-COMP:10505"/>
        <dbReference type="ChEBI" id="CHEBI:15378"/>
        <dbReference type="ChEBI" id="CHEBI:29969"/>
        <dbReference type="ChEBI" id="CHEBI:30616"/>
        <dbReference type="ChEBI" id="CHEBI:33019"/>
        <dbReference type="ChEBI" id="CHEBI:57586"/>
        <dbReference type="ChEBI" id="CHEBI:83144"/>
        <dbReference type="ChEBI" id="CHEBI:456215"/>
        <dbReference type="EC" id="6.3.4.15"/>
    </reaction>
</comment>
<evidence type="ECO:0000256" key="4">
    <source>
        <dbReference type="ARBA" id="ARBA00047846"/>
    </source>
</evidence>
<evidence type="ECO:0000256" key="3">
    <source>
        <dbReference type="ARBA" id="ARBA00024227"/>
    </source>
</evidence>
<protein>
    <recommendedName>
        <fullName evidence="3">biotin--[biotin carboxyl-carrier protein] ligase</fullName>
        <ecNumber evidence="3">6.3.4.15</ecNumber>
    </recommendedName>
</protein>
<evidence type="ECO:0000256" key="2">
    <source>
        <dbReference type="ARBA" id="ARBA00023267"/>
    </source>
</evidence>
<evidence type="ECO:0000313" key="8">
    <source>
        <dbReference type="Proteomes" id="UP001138540"/>
    </source>
</evidence>
<dbReference type="GO" id="GO:0004077">
    <property type="term" value="F:biotin--[biotin carboxyl-carrier protein] ligase activity"/>
    <property type="evidence" value="ECO:0007669"/>
    <property type="project" value="UniProtKB-EC"/>
</dbReference>
<dbReference type="PROSITE" id="PS51733">
    <property type="entry name" value="BPL_LPL_CATALYTIC"/>
    <property type="match status" value="1"/>
</dbReference>
<evidence type="ECO:0000256" key="1">
    <source>
        <dbReference type="ARBA" id="ARBA00022598"/>
    </source>
</evidence>
<accession>A0ABR6NG10</accession>
<dbReference type="SUPFAM" id="SSF55681">
    <property type="entry name" value="Class II aaRS and biotin synthetases"/>
    <property type="match status" value="1"/>
</dbReference>
<dbReference type="NCBIfam" id="TIGR00121">
    <property type="entry name" value="birA_ligase"/>
    <property type="match status" value="1"/>
</dbReference>
<dbReference type="InterPro" id="IPR045864">
    <property type="entry name" value="aa-tRNA-synth_II/BPL/LPL"/>
</dbReference>
<feature type="domain" description="BPL/LPL catalytic" evidence="6">
    <location>
        <begin position="21"/>
        <end position="200"/>
    </location>
</feature>
<sequence>MRRGDRVRLSAQSRAGSGKRGSRSVAVLTGRIRLVPETGSTNADVRALAGDGWPEGQWLRAERQSAGRGRLGRGWLSTAGNLHASTLIRLRPGDPPVSGLGLMLGVAVHAALSGLLPEADVQLKWPNDVMAGGAKLAGMLLEREGDAVIAGIGVNVAQAPALPDRLTAALADLPGGAGLMAAEVLDALVPAVDLWLARWRTGGLSAVLPEWQRRAHPPGTRLLLSMGDGPSLAGCFAGLEADGALVLETGDGARHVVHSGDVGVLD</sequence>
<evidence type="ECO:0000259" key="6">
    <source>
        <dbReference type="PROSITE" id="PS51733"/>
    </source>
</evidence>
<dbReference type="InterPro" id="IPR004143">
    <property type="entry name" value="BPL_LPL_catalytic"/>
</dbReference>
<dbReference type="InterPro" id="IPR004408">
    <property type="entry name" value="Biotin_CoA_COase_ligase"/>
</dbReference>
<dbReference type="InterPro" id="IPR003142">
    <property type="entry name" value="BPL_C"/>
</dbReference>
<proteinExistence type="predicted"/>
<dbReference type="PANTHER" id="PTHR12835">
    <property type="entry name" value="BIOTIN PROTEIN LIGASE"/>
    <property type="match status" value="1"/>
</dbReference>
<comment type="caution">
    <text evidence="7">The sequence shown here is derived from an EMBL/GenBank/DDBJ whole genome shotgun (WGS) entry which is preliminary data.</text>
</comment>
<dbReference type="PANTHER" id="PTHR12835:SF5">
    <property type="entry name" value="BIOTIN--PROTEIN LIGASE"/>
    <property type="match status" value="1"/>
</dbReference>
<feature type="region of interest" description="Disordered" evidence="5">
    <location>
        <begin position="1"/>
        <end position="23"/>
    </location>
</feature>
<name>A0ABR6NG10_9SPHN</name>
<reference evidence="7 8" key="1">
    <citation type="submission" date="2020-08" db="EMBL/GenBank/DDBJ databases">
        <title>Exploring microbial biodiversity for novel pathways involved in the catabolism of aromatic compounds derived from lignin.</title>
        <authorList>
            <person name="Elkins J."/>
        </authorList>
    </citation>
    <scope>NUCLEOTIDE SEQUENCE [LARGE SCALE GENOMIC DNA]</scope>
    <source>
        <strain evidence="7 8">B1D3A</strain>
    </source>
</reference>
<evidence type="ECO:0000256" key="5">
    <source>
        <dbReference type="SAM" id="MobiDB-lite"/>
    </source>
</evidence>
<dbReference type="EC" id="6.3.4.15" evidence="3"/>
<keyword evidence="8" id="KW-1185">Reference proteome</keyword>
<evidence type="ECO:0000313" key="7">
    <source>
        <dbReference type="EMBL" id="MBB5986215.1"/>
    </source>
</evidence>